<dbReference type="PANTHER" id="PTHR48108">
    <property type="entry name" value="CBS DOMAIN-CONTAINING PROTEIN CBSX2, CHLOROPLASTIC"/>
    <property type="match status" value="1"/>
</dbReference>
<evidence type="ECO:0000313" key="5">
    <source>
        <dbReference type="Proteomes" id="UP000619355"/>
    </source>
</evidence>
<feature type="domain" description="CBS" evidence="3">
    <location>
        <begin position="38"/>
        <end position="95"/>
    </location>
</feature>
<dbReference type="Pfam" id="PF00571">
    <property type="entry name" value="CBS"/>
    <property type="match status" value="2"/>
</dbReference>
<evidence type="ECO:0000256" key="1">
    <source>
        <dbReference type="ARBA" id="ARBA00022737"/>
    </source>
</evidence>
<dbReference type="Proteomes" id="UP000619355">
    <property type="component" value="Unassembled WGS sequence"/>
</dbReference>
<comment type="caution">
    <text evidence="4">The sequence shown here is derived from an EMBL/GenBank/DDBJ whole genome shotgun (WGS) entry which is preliminary data.</text>
</comment>
<protein>
    <submittedName>
        <fullName evidence="4">Oxidoreductase</fullName>
    </submittedName>
</protein>
<keyword evidence="1" id="KW-0677">Repeat</keyword>
<dbReference type="InterPro" id="IPR046342">
    <property type="entry name" value="CBS_dom_sf"/>
</dbReference>
<dbReference type="EMBL" id="BNBF01000009">
    <property type="protein sequence ID" value="GHG51918.1"/>
    <property type="molecule type" value="Genomic_DNA"/>
</dbReference>
<dbReference type="AlphaFoldDB" id="A0A919C4T4"/>
<dbReference type="SMART" id="SM00116">
    <property type="entry name" value="CBS"/>
    <property type="match status" value="2"/>
</dbReference>
<proteinExistence type="predicted"/>
<feature type="domain" description="CBS" evidence="3">
    <location>
        <begin position="103"/>
        <end position="161"/>
    </location>
</feature>
<dbReference type="InterPro" id="IPR000644">
    <property type="entry name" value="CBS_dom"/>
</dbReference>
<reference evidence="5" key="1">
    <citation type="journal article" date="2019" name="Int. J. Syst. Evol. Microbiol.">
        <title>The Global Catalogue of Microorganisms (GCM) 10K type strain sequencing project: providing services to taxonomists for standard genome sequencing and annotation.</title>
        <authorList>
            <consortium name="The Broad Institute Genomics Platform"/>
            <consortium name="The Broad Institute Genome Sequencing Center for Infectious Disease"/>
            <person name="Wu L."/>
            <person name="Ma J."/>
        </authorList>
    </citation>
    <scope>NUCLEOTIDE SEQUENCE [LARGE SCALE GENOMIC DNA]</scope>
    <source>
        <strain evidence="5">JCM 4253</strain>
    </source>
</reference>
<keyword evidence="5" id="KW-1185">Reference proteome</keyword>
<dbReference type="SUPFAM" id="SSF54631">
    <property type="entry name" value="CBS-domain pair"/>
    <property type="match status" value="1"/>
</dbReference>
<gene>
    <name evidence="4" type="ORF">GCM10018980_35050</name>
</gene>
<evidence type="ECO:0000313" key="4">
    <source>
        <dbReference type="EMBL" id="GHG51918.1"/>
    </source>
</evidence>
<dbReference type="Gene3D" id="3.10.580.10">
    <property type="entry name" value="CBS-domain"/>
    <property type="match status" value="1"/>
</dbReference>
<sequence>MGREETVEAASTGVPGAGRHRCTVKGVPVMTQHVRDVMTSDLVTVEPQASAAAAARLMRDEDVGAVLVTENGHLRCLVSDRDLVVRVFAEGADPERTSVVQAGSEDLVTVGPDDDLEQALVLMREHAVRRIPVVEGDQPVGIVSLGDMAIERGEGSVLGDISAAKPNT</sequence>
<keyword evidence="2" id="KW-0129">CBS domain</keyword>
<organism evidence="4 5">
    <name type="scientific">Streptomyces capoamus</name>
    <dbReference type="NCBI Taxonomy" id="68183"/>
    <lineage>
        <taxon>Bacteria</taxon>
        <taxon>Bacillati</taxon>
        <taxon>Actinomycetota</taxon>
        <taxon>Actinomycetes</taxon>
        <taxon>Kitasatosporales</taxon>
        <taxon>Streptomycetaceae</taxon>
        <taxon>Streptomyces</taxon>
    </lineage>
</organism>
<evidence type="ECO:0000256" key="2">
    <source>
        <dbReference type="PROSITE-ProRule" id="PRU00703"/>
    </source>
</evidence>
<dbReference type="PROSITE" id="PS51371">
    <property type="entry name" value="CBS"/>
    <property type="match status" value="2"/>
</dbReference>
<dbReference type="PANTHER" id="PTHR48108:SF34">
    <property type="entry name" value="CBS DOMAIN-CONTAINING PROTEIN YHCV"/>
    <property type="match status" value="1"/>
</dbReference>
<evidence type="ECO:0000259" key="3">
    <source>
        <dbReference type="PROSITE" id="PS51371"/>
    </source>
</evidence>
<name>A0A919C4T4_9ACTN</name>
<dbReference type="InterPro" id="IPR051462">
    <property type="entry name" value="CBS_domain-containing"/>
</dbReference>
<accession>A0A919C4T4</accession>